<reference evidence="3 4" key="1">
    <citation type="submission" date="2018-06" db="EMBL/GenBank/DDBJ databases">
        <title>Genomic Encyclopedia of Archaeal and Bacterial Type Strains, Phase II (KMG-II): from individual species to whole genera.</title>
        <authorList>
            <person name="Goeker M."/>
        </authorList>
    </citation>
    <scope>NUCLEOTIDE SEQUENCE [LARGE SCALE GENOMIC DNA]</scope>
    <source>
        <strain evidence="3 4">DSM 17205</strain>
    </source>
</reference>
<keyword evidence="4" id="KW-1185">Reference proteome</keyword>
<comment type="caution">
    <text evidence="3">The sequence shown here is derived from an EMBL/GenBank/DDBJ whole genome shotgun (WGS) entry which is preliminary data.</text>
</comment>
<dbReference type="SUPFAM" id="SSF88874">
    <property type="entry name" value="Receptor-binding domain of short tail fibre protein gp12"/>
    <property type="match status" value="1"/>
</dbReference>
<dbReference type="Pfam" id="PF07484">
    <property type="entry name" value="Collar"/>
    <property type="match status" value="1"/>
</dbReference>
<name>A0ABX5Q0W0_9FLAO</name>
<evidence type="ECO:0000256" key="1">
    <source>
        <dbReference type="SAM" id="MobiDB-lite"/>
    </source>
</evidence>
<dbReference type="Proteomes" id="UP000248584">
    <property type="component" value="Unassembled WGS sequence"/>
</dbReference>
<accession>A0ABX5Q0W0</accession>
<dbReference type="InterPro" id="IPR037053">
    <property type="entry name" value="Phage_tail_collar_dom_sf"/>
</dbReference>
<dbReference type="InterPro" id="IPR011083">
    <property type="entry name" value="Phage_tail_collar_dom"/>
</dbReference>
<dbReference type="Gene3D" id="3.90.1340.10">
    <property type="entry name" value="Phage tail collar domain"/>
    <property type="match status" value="1"/>
</dbReference>
<protein>
    <submittedName>
        <fullName evidence="3">Microcystin-dependent protein</fullName>
    </submittedName>
</protein>
<organism evidence="3 4">
    <name type="scientific">Nonlabens dokdonensis</name>
    <dbReference type="NCBI Taxonomy" id="328515"/>
    <lineage>
        <taxon>Bacteria</taxon>
        <taxon>Pseudomonadati</taxon>
        <taxon>Bacteroidota</taxon>
        <taxon>Flavobacteriia</taxon>
        <taxon>Flavobacteriales</taxon>
        <taxon>Flavobacteriaceae</taxon>
        <taxon>Nonlabens</taxon>
    </lineage>
</organism>
<evidence type="ECO:0000313" key="3">
    <source>
        <dbReference type="EMBL" id="PZX43687.1"/>
    </source>
</evidence>
<sequence length="173" mass="17843">MDPFIGQIVSFAGNFAPRGWAFCDGQLLAISQNTALFSILGTTYGGDGRSSFALPDLRGRTAIHPGTGPGLTNIKLGERGGAETHTLTISEMPSHTHMGSMKVSSAAADDDSPGSGSSIGASEIFVEGSANTALASGSVQTLATGGQQPFHLRNPFEGVNFIIAMQGIFPSRN</sequence>
<proteinExistence type="predicted"/>
<evidence type="ECO:0000313" key="4">
    <source>
        <dbReference type="Proteomes" id="UP000248584"/>
    </source>
</evidence>
<dbReference type="RefSeq" id="WP_015361512.1">
    <property type="nucleotide sequence ID" value="NZ_QKZR01000001.1"/>
</dbReference>
<dbReference type="EMBL" id="QKZR01000001">
    <property type="protein sequence ID" value="PZX43687.1"/>
    <property type="molecule type" value="Genomic_DNA"/>
</dbReference>
<feature type="domain" description="Phage tail collar" evidence="2">
    <location>
        <begin position="6"/>
        <end position="61"/>
    </location>
</feature>
<feature type="region of interest" description="Disordered" evidence="1">
    <location>
        <begin position="94"/>
        <end position="121"/>
    </location>
</feature>
<gene>
    <name evidence="3" type="ORF">LX97_00689</name>
</gene>
<evidence type="ECO:0000259" key="2">
    <source>
        <dbReference type="Pfam" id="PF07484"/>
    </source>
</evidence>